<keyword evidence="2" id="KW-1185">Reference proteome</keyword>
<dbReference type="WBParaSite" id="Gr19_v10_g8955.t1">
    <property type="protein sequence ID" value="Gr19_v10_g8955.t1"/>
    <property type="gene ID" value="Gr19_v10_g8955"/>
</dbReference>
<feature type="region of interest" description="Disordered" evidence="1">
    <location>
        <begin position="39"/>
        <end position="59"/>
    </location>
</feature>
<feature type="region of interest" description="Disordered" evidence="1">
    <location>
        <begin position="111"/>
        <end position="136"/>
    </location>
</feature>
<evidence type="ECO:0000313" key="3">
    <source>
        <dbReference type="WBParaSite" id="Gr19_v10_g8955.t1"/>
    </source>
</evidence>
<feature type="compositionally biased region" description="Polar residues" evidence="1">
    <location>
        <begin position="1"/>
        <end position="11"/>
    </location>
</feature>
<sequence>MTTTSSPNTTADVRVLSPTGAQPVSELSDQMQQFCVDDGVETEQHQQQTISPTPSESGFCVVTSPTTNDYIGLGNDSVADSLLNDQPSQQLQPTTIARRPTGKKKLFAFGKKRKEKATTVPKRENVQNAISDRGSM</sequence>
<dbReference type="AlphaFoldDB" id="A0A914IAA8"/>
<protein>
    <submittedName>
        <fullName evidence="3">Uncharacterized protein</fullName>
    </submittedName>
</protein>
<feature type="region of interest" description="Disordered" evidence="1">
    <location>
        <begin position="1"/>
        <end position="26"/>
    </location>
</feature>
<feature type="compositionally biased region" description="Polar residues" evidence="1">
    <location>
        <begin position="45"/>
        <end position="56"/>
    </location>
</feature>
<proteinExistence type="predicted"/>
<organism evidence="2 3">
    <name type="scientific">Globodera rostochiensis</name>
    <name type="common">Golden nematode worm</name>
    <name type="synonym">Heterodera rostochiensis</name>
    <dbReference type="NCBI Taxonomy" id="31243"/>
    <lineage>
        <taxon>Eukaryota</taxon>
        <taxon>Metazoa</taxon>
        <taxon>Ecdysozoa</taxon>
        <taxon>Nematoda</taxon>
        <taxon>Chromadorea</taxon>
        <taxon>Rhabditida</taxon>
        <taxon>Tylenchina</taxon>
        <taxon>Tylenchomorpha</taxon>
        <taxon>Tylenchoidea</taxon>
        <taxon>Heteroderidae</taxon>
        <taxon>Heteroderinae</taxon>
        <taxon>Globodera</taxon>
    </lineage>
</organism>
<name>A0A914IAA8_GLORO</name>
<evidence type="ECO:0000313" key="2">
    <source>
        <dbReference type="Proteomes" id="UP000887572"/>
    </source>
</evidence>
<accession>A0A914IAA8</accession>
<reference evidence="3" key="1">
    <citation type="submission" date="2022-11" db="UniProtKB">
        <authorList>
            <consortium name="WormBaseParasite"/>
        </authorList>
    </citation>
    <scope>IDENTIFICATION</scope>
</reference>
<evidence type="ECO:0000256" key="1">
    <source>
        <dbReference type="SAM" id="MobiDB-lite"/>
    </source>
</evidence>
<dbReference type="Proteomes" id="UP000887572">
    <property type="component" value="Unplaced"/>
</dbReference>